<evidence type="ECO:0000313" key="2">
    <source>
        <dbReference type="Proteomes" id="UP000827976"/>
    </source>
</evidence>
<dbReference type="Proteomes" id="UP000827976">
    <property type="component" value="Chromosome 19"/>
</dbReference>
<name>A0ACB7TZ56_DIOAL</name>
<keyword evidence="2" id="KW-1185">Reference proteome</keyword>
<gene>
    <name evidence="1" type="ORF">IHE45_19G074600</name>
</gene>
<sequence>MGAFINLEDSPMFRKQIYTFEQTADELKDRCQKLQKGCKKFMFSLEEGYDGDLAFADSLEAFGAGQDDPISVSIGGPVMSKFTTAFRELGTYKELLRSQVEHMLADRLTQFMNADVQNAKDSRRRFDKASLAYDQAREKFMSLKKGTRAEVVTELEEDLHNSKSAFERCRFNLVTALANVEGKKKYEFLESVSAVMDAHMRYFKQGYELLSQLEPFIHEVLTYAQQSKEMASIEQDKLAQRIQEFRTQVALSNLRSSSNIEASTSGDGIHVVGINSYKNIEALMQSTAQGEVQTIKQGYLLKRSSNLRGDWKRRFFVLDSHGTLYYYRNKLKQGSQSQQSAGVLEHGSGVFSRFRFSHQRSSSVGDDHLWCRTVDLRTSTIKIDAEQTDLRFCFRIISPMKAYTLQAENAADRMEWIEKITGVIASLLNSNYVKQPSPRRVYMGSSSFHNVKDYDSLLLNHNHNMISKDNAIIKHHDSVPRLLRSIPGNDACAECGAPEPDWASLNLGILICIECSGVHRNLGVHISKVRSLTLDVKVWEPTILDLFRALGNAYCNSVWEELLLLQDESMDDLNIDMVPIKKPSPKDPLSEKERYIQSKYVEKHLIVKESVQPDLPMHTVRIWEAVKNNDVQTAYRLLVALDANPNTLYDEVHNDDHHTVDKQQFNSGFPDRKQFDPANCEKILGSGEPGDCLQGCSLLHLACHMGDPVMLELLLQFGADINLQDFHGRTPLHHCVLKRNDALAKYLIRRGAHTSISDCGGLTALERAMESGAITDEELFILLSS</sequence>
<reference evidence="2" key="1">
    <citation type="journal article" date="2022" name="Nat. Commun.">
        <title>Chromosome evolution and the genetic basis of agronomically important traits in greater yam.</title>
        <authorList>
            <person name="Bredeson J.V."/>
            <person name="Lyons J.B."/>
            <person name="Oniyinde I.O."/>
            <person name="Okereke N.R."/>
            <person name="Kolade O."/>
            <person name="Nnabue I."/>
            <person name="Nwadili C.O."/>
            <person name="Hribova E."/>
            <person name="Parker M."/>
            <person name="Nwogha J."/>
            <person name="Shu S."/>
            <person name="Carlson J."/>
            <person name="Kariba R."/>
            <person name="Muthemba S."/>
            <person name="Knop K."/>
            <person name="Barton G.J."/>
            <person name="Sherwood A.V."/>
            <person name="Lopez-Montes A."/>
            <person name="Asiedu R."/>
            <person name="Jamnadass R."/>
            <person name="Muchugi A."/>
            <person name="Goodstein D."/>
            <person name="Egesi C.N."/>
            <person name="Featherston J."/>
            <person name="Asfaw A."/>
            <person name="Simpson G.G."/>
            <person name="Dolezel J."/>
            <person name="Hendre P.S."/>
            <person name="Van Deynze A."/>
            <person name="Kumar P.L."/>
            <person name="Obidiegwu J.E."/>
            <person name="Bhattacharjee R."/>
            <person name="Rokhsar D.S."/>
        </authorList>
    </citation>
    <scope>NUCLEOTIDE SEQUENCE [LARGE SCALE GENOMIC DNA]</scope>
    <source>
        <strain evidence="2">cv. TDa95/00328</strain>
    </source>
</reference>
<proteinExistence type="predicted"/>
<dbReference type="EMBL" id="CM037029">
    <property type="protein sequence ID" value="KAH7653341.1"/>
    <property type="molecule type" value="Genomic_DNA"/>
</dbReference>
<protein>
    <submittedName>
        <fullName evidence="1">Arf-GAP with coiled-coil ANK repeat and PH domain-containing protein</fullName>
    </submittedName>
</protein>
<accession>A0ACB7TZ56</accession>
<organism evidence="1 2">
    <name type="scientific">Dioscorea alata</name>
    <name type="common">Purple yam</name>
    <dbReference type="NCBI Taxonomy" id="55571"/>
    <lineage>
        <taxon>Eukaryota</taxon>
        <taxon>Viridiplantae</taxon>
        <taxon>Streptophyta</taxon>
        <taxon>Embryophyta</taxon>
        <taxon>Tracheophyta</taxon>
        <taxon>Spermatophyta</taxon>
        <taxon>Magnoliopsida</taxon>
        <taxon>Liliopsida</taxon>
        <taxon>Dioscoreales</taxon>
        <taxon>Dioscoreaceae</taxon>
        <taxon>Dioscorea</taxon>
    </lineage>
</organism>
<comment type="caution">
    <text evidence="1">The sequence shown here is derived from an EMBL/GenBank/DDBJ whole genome shotgun (WGS) entry which is preliminary data.</text>
</comment>
<evidence type="ECO:0000313" key="1">
    <source>
        <dbReference type="EMBL" id="KAH7653341.1"/>
    </source>
</evidence>